<dbReference type="Pfam" id="PF00881">
    <property type="entry name" value="Nitroreductase"/>
    <property type="match status" value="1"/>
</dbReference>
<dbReference type="GO" id="GO:0016491">
    <property type="term" value="F:oxidoreductase activity"/>
    <property type="evidence" value="ECO:0007669"/>
    <property type="project" value="UniProtKB-KW"/>
</dbReference>
<accession>A0A6S6XZV7</accession>
<dbReference type="Gene3D" id="3.40.109.10">
    <property type="entry name" value="NADH Oxidase"/>
    <property type="match status" value="1"/>
</dbReference>
<dbReference type="Proteomes" id="UP000515733">
    <property type="component" value="Chromosome"/>
</dbReference>
<dbReference type="PANTHER" id="PTHR43673">
    <property type="entry name" value="NAD(P)H NITROREDUCTASE YDGI-RELATED"/>
    <property type="match status" value="1"/>
</dbReference>
<dbReference type="OrthoDB" id="9809288at2"/>
<evidence type="ECO:0000256" key="1">
    <source>
        <dbReference type="ARBA" id="ARBA00007118"/>
    </source>
</evidence>
<dbReference type="SUPFAM" id="SSF55469">
    <property type="entry name" value="FMN-dependent nitroreductase-like"/>
    <property type="match status" value="1"/>
</dbReference>
<keyword evidence="2" id="KW-0560">Oxidoreductase</keyword>
<dbReference type="PANTHER" id="PTHR43673:SF10">
    <property type="entry name" value="NADH DEHYDROGENASE_NAD(P)H NITROREDUCTASE XCC3605-RELATED"/>
    <property type="match status" value="1"/>
</dbReference>
<gene>
    <name evidence="4" type="ORF">DENOEST_2566</name>
</gene>
<keyword evidence="5" id="KW-1185">Reference proteome</keyword>
<name>A0A6S6XZV7_9PROT</name>
<dbReference type="KEGG" id="doe:DENOEST_2566"/>
<organism evidence="4 5">
    <name type="scientific">Denitratisoma oestradiolicum</name>
    <dbReference type="NCBI Taxonomy" id="311182"/>
    <lineage>
        <taxon>Bacteria</taxon>
        <taxon>Pseudomonadati</taxon>
        <taxon>Pseudomonadota</taxon>
        <taxon>Betaproteobacteria</taxon>
        <taxon>Nitrosomonadales</taxon>
        <taxon>Sterolibacteriaceae</taxon>
        <taxon>Denitratisoma</taxon>
    </lineage>
</organism>
<sequence length="262" mass="29263">MELREAIGTRRSFRYLDPDRPVEIEKIQRMLEAARIASHFGNNNAAQALVVDRKTATQEQLESLPSPVGGFQIQNAPIIILWYVHGPALDQAPQRLRELVACGALGYGEGRFEELEKTLVPIFEKSGPNLRLPGLTDMDLGQAVAQATLMAIEQGLGVCCQGSANWKKVEKAFGFSDDQRIVVVQTVGYPVESKEAGGQRPRQPFEQLFQYNSLNKPFPRSQAVVDELTQDKLFQAPAKLPGREEEVESIRRKYNLPRCGMI</sequence>
<proteinExistence type="inferred from homology"/>
<evidence type="ECO:0000313" key="5">
    <source>
        <dbReference type="Proteomes" id="UP000515733"/>
    </source>
</evidence>
<comment type="similarity">
    <text evidence="1">Belongs to the nitroreductase family.</text>
</comment>
<dbReference type="AlphaFoldDB" id="A0A6S6XZV7"/>
<evidence type="ECO:0000256" key="2">
    <source>
        <dbReference type="ARBA" id="ARBA00023002"/>
    </source>
</evidence>
<dbReference type="RefSeq" id="WP_145771094.1">
    <property type="nucleotide sequence ID" value="NZ_LR778301.1"/>
</dbReference>
<evidence type="ECO:0000313" key="4">
    <source>
        <dbReference type="EMBL" id="CAB1369731.1"/>
    </source>
</evidence>
<protein>
    <recommendedName>
        <fullName evidence="3">Nitroreductase domain-containing protein</fullName>
    </recommendedName>
</protein>
<evidence type="ECO:0000259" key="3">
    <source>
        <dbReference type="Pfam" id="PF00881"/>
    </source>
</evidence>
<dbReference type="InterPro" id="IPR029479">
    <property type="entry name" value="Nitroreductase"/>
</dbReference>
<feature type="domain" description="Nitroreductase" evidence="3">
    <location>
        <begin position="136"/>
        <end position="189"/>
    </location>
</feature>
<dbReference type="EMBL" id="LR778301">
    <property type="protein sequence ID" value="CAB1369731.1"/>
    <property type="molecule type" value="Genomic_DNA"/>
</dbReference>
<reference evidence="4 5" key="1">
    <citation type="submission" date="2020-03" db="EMBL/GenBank/DDBJ databases">
        <authorList>
            <consortium name="Genoscope - CEA"/>
            <person name="William W."/>
        </authorList>
    </citation>
    <scope>NUCLEOTIDE SEQUENCE [LARGE SCALE GENOMIC DNA]</scope>
    <source>
        <strain evidence="5">DSM 16959</strain>
    </source>
</reference>
<dbReference type="InterPro" id="IPR000415">
    <property type="entry name" value="Nitroreductase-like"/>
</dbReference>